<dbReference type="PROSITE" id="PS51257">
    <property type="entry name" value="PROKAR_LIPOPROTEIN"/>
    <property type="match status" value="1"/>
</dbReference>
<feature type="region of interest" description="Disordered" evidence="8">
    <location>
        <begin position="25"/>
        <end position="44"/>
    </location>
</feature>
<evidence type="ECO:0000256" key="5">
    <source>
        <dbReference type="ARBA" id="ARBA00023004"/>
    </source>
</evidence>
<feature type="binding site" description="covalent" evidence="6">
    <location>
        <position position="56"/>
    </location>
    <ligand>
        <name>heme c</name>
        <dbReference type="ChEBI" id="CHEBI:61717"/>
    </ligand>
</feature>
<evidence type="ECO:0000256" key="6">
    <source>
        <dbReference type="PIRSR" id="PIRSR000025-1"/>
    </source>
</evidence>
<dbReference type="PROSITE" id="PS51007">
    <property type="entry name" value="CYTC"/>
    <property type="match status" value="1"/>
</dbReference>
<dbReference type="GO" id="GO:0020037">
    <property type="term" value="F:heme binding"/>
    <property type="evidence" value="ECO:0007669"/>
    <property type="project" value="InterPro"/>
</dbReference>
<dbReference type="InterPro" id="IPR036909">
    <property type="entry name" value="Cyt_c-like_dom_sf"/>
</dbReference>
<reference evidence="11 12" key="1">
    <citation type="journal article" date="2007" name="Int. J. Syst. Evol. Microbiol.">
        <title>Oceanobacillus profundus sp. nov., isolated from a deep-sea sediment core.</title>
        <authorList>
            <person name="Kim Y.G."/>
            <person name="Choi D.H."/>
            <person name="Hyun S."/>
            <person name="Cho B.C."/>
        </authorList>
    </citation>
    <scope>NUCLEOTIDE SEQUENCE [LARGE SCALE GENOMIC DNA]</scope>
    <source>
        <strain evidence="11 12">DSM 18246</strain>
    </source>
</reference>
<dbReference type="GO" id="GO:0009055">
    <property type="term" value="F:electron transfer activity"/>
    <property type="evidence" value="ECO:0007669"/>
    <property type="project" value="InterPro"/>
</dbReference>
<dbReference type="GO" id="GO:0016020">
    <property type="term" value="C:membrane"/>
    <property type="evidence" value="ECO:0007669"/>
    <property type="project" value="InterPro"/>
</dbReference>
<feature type="chain" id="PRO_5038348305" evidence="9">
    <location>
        <begin position="21"/>
        <end position="113"/>
    </location>
</feature>
<dbReference type="InterPro" id="IPR051811">
    <property type="entry name" value="Cytochrome_c550/c551-like"/>
</dbReference>
<evidence type="ECO:0000256" key="2">
    <source>
        <dbReference type="ARBA" id="ARBA00022617"/>
    </source>
</evidence>
<feature type="binding site" description="axial binding residue" evidence="7">
    <location>
        <position position="92"/>
    </location>
    <ligand>
        <name>heme c</name>
        <dbReference type="ChEBI" id="CHEBI:61717"/>
    </ligand>
    <ligandPart>
        <name>Fe</name>
        <dbReference type="ChEBI" id="CHEBI:18248"/>
    </ligandPart>
</feature>
<keyword evidence="9" id="KW-0732">Signal</keyword>
<sequence length="113" mass="11337">MKKWLVAVLFLAVLALGACGAGDDNASDDAGTDDSNDGAVETSAGEEVYQSNCASCHGADLSGGAGPSLAQVGSKYSADEIADIVKNGKGSMPALNVAGEDLDALTSWLSEKQ</sequence>
<keyword evidence="12" id="KW-1185">Reference proteome</keyword>
<evidence type="ECO:0000259" key="10">
    <source>
        <dbReference type="PROSITE" id="PS51007"/>
    </source>
</evidence>
<keyword evidence="2 6" id="KW-0349">Heme</keyword>
<feature type="binding site" description="axial binding residue" evidence="7">
    <location>
        <position position="57"/>
    </location>
    <ligand>
        <name>heme c</name>
        <dbReference type="ChEBI" id="CHEBI:61717"/>
    </ligand>
    <ligandPart>
        <name>Fe</name>
        <dbReference type="ChEBI" id="CHEBI:18248"/>
    </ligandPart>
</feature>
<keyword evidence="4" id="KW-0249">Electron transport</keyword>
<organism evidence="11 12">
    <name type="scientific">Oceanobacillus profundus</name>
    <dbReference type="NCBI Taxonomy" id="372463"/>
    <lineage>
        <taxon>Bacteria</taxon>
        <taxon>Bacillati</taxon>
        <taxon>Bacillota</taxon>
        <taxon>Bacilli</taxon>
        <taxon>Bacillales</taxon>
        <taxon>Bacillaceae</taxon>
        <taxon>Oceanobacillus</taxon>
    </lineage>
</organism>
<dbReference type="EMBL" id="QWEH01000009">
    <property type="protein sequence ID" value="RHW31225.1"/>
    <property type="molecule type" value="Genomic_DNA"/>
</dbReference>
<dbReference type="InterPro" id="IPR054782">
    <property type="entry name" value="Cytochro_C551"/>
</dbReference>
<proteinExistence type="predicted"/>
<dbReference type="PIRSF" id="PIRSF000025">
    <property type="entry name" value="Cytc_Bsub_c550"/>
    <property type="match status" value="1"/>
</dbReference>
<dbReference type="Pfam" id="PF13442">
    <property type="entry name" value="Cytochrome_CBB3"/>
    <property type="match status" value="1"/>
</dbReference>
<dbReference type="Proteomes" id="UP000285456">
    <property type="component" value="Unassembled WGS sequence"/>
</dbReference>
<feature type="signal peptide" evidence="9">
    <location>
        <begin position="1"/>
        <end position="20"/>
    </location>
</feature>
<evidence type="ECO:0000313" key="11">
    <source>
        <dbReference type="EMBL" id="RHW31225.1"/>
    </source>
</evidence>
<dbReference type="PANTHER" id="PTHR37823:SF4">
    <property type="entry name" value="MENAQUINOL-CYTOCHROME C REDUCTASE CYTOCHROME B_C SUBUNIT"/>
    <property type="match status" value="1"/>
</dbReference>
<gene>
    <name evidence="11" type="ORF">D1B32_13550</name>
</gene>
<dbReference type="RefSeq" id="WP_095311160.1">
    <property type="nucleotide sequence ID" value="NZ_JAMAWL010000002.1"/>
</dbReference>
<keyword evidence="5 7" id="KW-0408">Iron</keyword>
<accession>A0A417YEW1</accession>
<dbReference type="OrthoDB" id="7933886at2"/>
<dbReference type="SUPFAM" id="SSF46626">
    <property type="entry name" value="Cytochrome c"/>
    <property type="match status" value="1"/>
</dbReference>
<comment type="caution">
    <text evidence="11">The sequence shown here is derived from an EMBL/GenBank/DDBJ whole genome shotgun (WGS) entry which is preliminary data.</text>
</comment>
<dbReference type="AlphaFoldDB" id="A0A417YEW1"/>
<dbReference type="NCBIfam" id="NF045774">
    <property type="entry name" value="cytochro_C551"/>
    <property type="match status" value="1"/>
</dbReference>
<protein>
    <submittedName>
        <fullName evidence="11">Cytochrome c</fullName>
    </submittedName>
</protein>
<dbReference type="InterPro" id="IPR012218">
    <property type="entry name" value="Cyt_c_BACSU-c550-type"/>
</dbReference>
<comment type="PTM">
    <text evidence="6">Binds 1 heme c group covalently per subunit.</text>
</comment>
<evidence type="ECO:0000313" key="12">
    <source>
        <dbReference type="Proteomes" id="UP000285456"/>
    </source>
</evidence>
<keyword evidence="1" id="KW-0813">Transport</keyword>
<evidence type="ECO:0000256" key="8">
    <source>
        <dbReference type="SAM" id="MobiDB-lite"/>
    </source>
</evidence>
<dbReference type="PANTHER" id="PTHR37823">
    <property type="entry name" value="CYTOCHROME C-553-LIKE"/>
    <property type="match status" value="1"/>
</dbReference>
<keyword evidence="3 7" id="KW-0479">Metal-binding</keyword>
<dbReference type="Gene3D" id="1.10.760.10">
    <property type="entry name" value="Cytochrome c-like domain"/>
    <property type="match status" value="1"/>
</dbReference>
<feature type="compositionally biased region" description="Acidic residues" evidence="8">
    <location>
        <begin position="25"/>
        <end position="36"/>
    </location>
</feature>
<dbReference type="InterPro" id="IPR009056">
    <property type="entry name" value="Cyt_c-like_dom"/>
</dbReference>
<evidence type="ECO:0000256" key="7">
    <source>
        <dbReference type="PIRSR" id="PIRSR000025-2"/>
    </source>
</evidence>
<feature type="binding site" description="covalent" evidence="6">
    <location>
        <position position="53"/>
    </location>
    <ligand>
        <name>heme c</name>
        <dbReference type="ChEBI" id="CHEBI:61717"/>
    </ligand>
</feature>
<evidence type="ECO:0000256" key="9">
    <source>
        <dbReference type="SAM" id="SignalP"/>
    </source>
</evidence>
<evidence type="ECO:0000256" key="1">
    <source>
        <dbReference type="ARBA" id="ARBA00022448"/>
    </source>
</evidence>
<evidence type="ECO:0000256" key="3">
    <source>
        <dbReference type="ARBA" id="ARBA00022723"/>
    </source>
</evidence>
<feature type="domain" description="Cytochrome c" evidence="10">
    <location>
        <begin position="40"/>
        <end position="113"/>
    </location>
</feature>
<evidence type="ECO:0000256" key="4">
    <source>
        <dbReference type="ARBA" id="ARBA00022982"/>
    </source>
</evidence>
<dbReference type="GO" id="GO:0005506">
    <property type="term" value="F:iron ion binding"/>
    <property type="evidence" value="ECO:0007669"/>
    <property type="project" value="InterPro"/>
</dbReference>
<name>A0A417YEW1_9BACI</name>